<name>A0AA95NEX2_9BURK</name>
<accession>A0AA95NEX2</accession>
<proteinExistence type="predicted"/>
<dbReference type="RefSeq" id="WP_285232087.1">
    <property type="nucleotide sequence ID" value="NZ_CP116346.1"/>
</dbReference>
<dbReference type="KEGG" id="pais:PFX98_19170"/>
<dbReference type="Proteomes" id="UP001177769">
    <property type="component" value="Chromosome"/>
</dbReference>
<organism evidence="1 2">
    <name type="scientific">Paucibacter sediminis</name>
    <dbReference type="NCBI Taxonomy" id="3019553"/>
    <lineage>
        <taxon>Bacteria</taxon>
        <taxon>Pseudomonadati</taxon>
        <taxon>Pseudomonadota</taxon>
        <taxon>Betaproteobacteria</taxon>
        <taxon>Burkholderiales</taxon>
        <taxon>Sphaerotilaceae</taxon>
        <taxon>Roseateles</taxon>
    </lineage>
</organism>
<evidence type="ECO:0000313" key="1">
    <source>
        <dbReference type="EMBL" id="WIT11009.1"/>
    </source>
</evidence>
<evidence type="ECO:0000313" key="2">
    <source>
        <dbReference type="Proteomes" id="UP001177769"/>
    </source>
</evidence>
<protein>
    <submittedName>
        <fullName evidence="1">Uncharacterized protein</fullName>
    </submittedName>
</protein>
<sequence length="138" mass="15684">MVEVSRQQLDQATTEARQQQQLALAAQLPRFLVHLRVQAEYLHEKSIEVQLENAGKIARRVVMSLDQPEGPTDVLRVELLRQEQHVATTVRLPKDSVLQGRIRCLDEMGIDRETTFQVIWDARGTMNTQPDPFVQAGG</sequence>
<dbReference type="AlphaFoldDB" id="A0AA95NEX2"/>
<reference evidence="1" key="1">
    <citation type="submission" date="2023-01" db="EMBL/GenBank/DDBJ databases">
        <title>Whole genome sequence of Paucibacter sp. S2-9 isolated from pond sediment.</title>
        <authorList>
            <person name="Jung J.Y."/>
        </authorList>
    </citation>
    <scope>NUCLEOTIDE SEQUENCE</scope>
    <source>
        <strain evidence="1">S2-9</strain>
    </source>
</reference>
<keyword evidence="2" id="KW-1185">Reference proteome</keyword>
<gene>
    <name evidence="1" type="ORF">PFX98_19170</name>
</gene>
<dbReference type="EMBL" id="CP116346">
    <property type="protein sequence ID" value="WIT11009.1"/>
    <property type="molecule type" value="Genomic_DNA"/>
</dbReference>